<organism evidence="3 4">
    <name type="scientific">Nonomuraea wenchangensis</name>
    <dbReference type="NCBI Taxonomy" id="568860"/>
    <lineage>
        <taxon>Bacteria</taxon>
        <taxon>Bacillati</taxon>
        <taxon>Actinomycetota</taxon>
        <taxon>Actinomycetes</taxon>
        <taxon>Streptosporangiales</taxon>
        <taxon>Streptosporangiaceae</taxon>
        <taxon>Nonomuraea</taxon>
    </lineage>
</organism>
<protein>
    <submittedName>
        <fullName evidence="3">ADP-heptose:LPS heptosyltransferase</fullName>
    </submittedName>
</protein>
<dbReference type="STRING" id="568860.SAMN05421811_13125"/>
<evidence type="ECO:0000313" key="4">
    <source>
        <dbReference type="Proteomes" id="UP000199361"/>
    </source>
</evidence>
<dbReference type="GO" id="GO:0009244">
    <property type="term" value="P:lipopolysaccharide core region biosynthetic process"/>
    <property type="evidence" value="ECO:0007669"/>
    <property type="project" value="TreeGrafter"/>
</dbReference>
<dbReference type="Pfam" id="PF01075">
    <property type="entry name" value="Glyco_transf_9"/>
    <property type="match status" value="1"/>
</dbReference>
<keyword evidence="4" id="KW-1185">Reference proteome</keyword>
<dbReference type="CDD" id="cd03789">
    <property type="entry name" value="GT9_LPS_heptosyltransferase"/>
    <property type="match status" value="1"/>
</dbReference>
<evidence type="ECO:0000256" key="1">
    <source>
        <dbReference type="ARBA" id="ARBA00022676"/>
    </source>
</evidence>
<dbReference type="EMBL" id="FOHX01000031">
    <property type="protein sequence ID" value="SEU47753.1"/>
    <property type="molecule type" value="Genomic_DNA"/>
</dbReference>
<keyword evidence="2 3" id="KW-0808">Transferase</keyword>
<dbReference type="RefSeq" id="WP_177241262.1">
    <property type="nucleotide sequence ID" value="NZ_FOHX01000031.1"/>
</dbReference>
<accession>A0A1I0LVE4</accession>
<evidence type="ECO:0000313" key="3">
    <source>
        <dbReference type="EMBL" id="SEU47753.1"/>
    </source>
</evidence>
<dbReference type="SUPFAM" id="SSF53756">
    <property type="entry name" value="UDP-Glycosyltransferase/glycogen phosphorylase"/>
    <property type="match status" value="1"/>
</dbReference>
<dbReference type="AlphaFoldDB" id="A0A1I0LVE4"/>
<gene>
    <name evidence="3" type="ORF">SAMN05421811_13125</name>
</gene>
<dbReference type="GO" id="GO:0008713">
    <property type="term" value="F:ADP-heptose-lipopolysaccharide heptosyltransferase activity"/>
    <property type="evidence" value="ECO:0007669"/>
    <property type="project" value="TreeGrafter"/>
</dbReference>
<dbReference type="GO" id="GO:0005829">
    <property type="term" value="C:cytosol"/>
    <property type="evidence" value="ECO:0007669"/>
    <property type="project" value="TreeGrafter"/>
</dbReference>
<reference evidence="3 4" key="1">
    <citation type="submission" date="2016-10" db="EMBL/GenBank/DDBJ databases">
        <authorList>
            <person name="de Groot N.N."/>
        </authorList>
    </citation>
    <scope>NUCLEOTIDE SEQUENCE [LARGE SCALE GENOMIC DNA]</scope>
    <source>
        <strain evidence="3 4">CGMCC 4.5598</strain>
    </source>
</reference>
<dbReference type="Proteomes" id="UP000199361">
    <property type="component" value="Unassembled WGS sequence"/>
</dbReference>
<dbReference type="Gene3D" id="3.40.50.2000">
    <property type="entry name" value="Glycogen Phosphorylase B"/>
    <property type="match status" value="2"/>
</dbReference>
<keyword evidence="1" id="KW-0328">Glycosyltransferase</keyword>
<evidence type="ECO:0000256" key="2">
    <source>
        <dbReference type="ARBA" id="ARBA00022679"/>
    </source>
</evidence>
<dbReference type="PANTHER" id="PTHR30160:SF1">
    <property type="entry name" value="LIPOPOLYSACCHARIDE 1,2-N-ACETYLGLUCOSAMINETRANSFERASE-RELATED"/>
    <property type="match status" value="1"/>
</dbReference>
<name>A0A1I0LVE4_9ACTN</name>
<dbReference type="PANTHER" id="PTHR30160">
    <property type="entry name" value="TETRAACYLDISACCHARIDE 4'-KINASE-RELATED"/>
    <property type="match status" value="1"/>
</dbReference>
<dbReference type="InterPro" id="IPR051199">
    <property type="entry name" value="LPS_LOS_Heptosyltrfase"/>
</dbReference>
<dbReference type="InterPro" id="IPR002201">
    <property type="entry name" value="Glyco_trans_9"/>
</dbReference>
<sequence length="313" mass="32570">MTDAHEAAPTLLALRALNLGDLLVTVPALRGLRRRYPDHRLLLAVNPALRPLARLTGAVDEVVPHRSLRPPPVVAPDVAVDLHGVLPDSVRAVCGTRPGRLVAFACPEAGHPDGPAVRDVEHEVAKWCRLVRSDGGDPDESDLLLAPPSAPSPRPGAAVVHPGAAYGSKRWPPERFAAVAAALAVAGHDVAVTGTAAERERAARVTALAGLPGHANLAGRTDLDTLAALVRGAALVVCGDTGMAHLASAYERPSVVLFGPASPRIWGPPRKPVHAALWHGGGEREVQTDAPDPALLRITVKEVLDAAARVLGA</sequence>
<proteinExistence type="predicted"/>